<dbReference type="GO" id="GO:0005634">
    <property type="term" value="C:nucleus"/>
    <property type="evidence" value="ECO:0007669"/>
    <property type="project" value="UniProtKB-SubCell"/>
</dbReference>
<protein>
    <recommendedName>
        <fullName evidence="7">DNA polymerase</fullName>
        <ecNumber evidence="7">2.7.7.7</ecNumber>
    </recommendedName>
</protein>
<dbReference type="InterPro" id="IPR028207">
    <property type="entry name" value="DNA_pol_B_palm_palm"/>
</dbReference>
<evidence type="ECO:0000256" key="2">
    <source>
        <dbReference type="ARBA" id="ARBA00022490"/>
    </source>
</evidence>
<comment type="subcellular location">
    <subcellularLocation>
        <location evidence="7">Nucleus</location>
    </subcellularLocation>
</comment>
<dbReference type="eggNOG" id="KOG2534">
    <property type="taxonomic scope" value="Eukaryota"/>
</dbReference>
<dbReference type="GO" id="GO:0006284">
    <property type="term" value="P:base-excision repair"/>
    <property type="evidence" value="ECO:0007669"/>
    <property type="project" value="TreeGrafter"/>
</dbReference>
<keyword evidence="11" id="KW-1185">Reference proteome</keyword>
<keyword evidence="4 7" id="KW-0548">Nucleotidyltransferase</keyword>
<dbReference type="STRING" id="284590.Q6CX59"/>
<keyword evidence="5" id="KW-0238">DNA-binding</keyword>
<dbReference type="FunCoup" id="Q6CX59">
    <property type="interactions" value="291"/>
</dbReference>
<dbReference type="GO" id="GO:0006303">
    <property type="term" value="P:double-strand break repair via nonhomologous end joining"/>
    <property type="evidence" value="ECO:0007669"/>
    <property type="project" value="TreeGrafter"/>
</dbReference>
<comment type="similarity">
    <text evidence="1 7">Belongs to the DNA polymerase type-X family.</text>
</comment>
<dbReference type="PaxDb" id="284590-Q6CX59"/>
<evidence type="ECO:0000256" key="8">
    <source>
        <dbReference type="SAM" id="MobiDB-lite"/>
    </source>
</evidence>
<dbReference type="InterPro" id="IPR019843">
    <property type="entry name" value="DNA_pol-X_BS"/>
</dbReference>
<dbReference type="Gene3D" id="1.10.150.110">
    <property type="entry name" value="DNA polymerase beta, N-terminal domain-like"/>
    <property type="match status" value="1"/>
</dbReference>
<keyword evidence="7" id="KW-0239">DNA-directed DNA polymerase</keyword>
<reference evidence="10 11" key="1">
    <citation type="journal article" date="2004" name="Nature">
        <title>Genome evolution in yeasts.</title>
        <authorList>
            <consortium name="Genolevures"/>
            <person name="Dujon B."/>
            <person name="Sherman D."/>
            <person name="Fischer G."/>
            <person name="Durrens P."/>
            <person name="Casaregola S."/>
            <person name="Lafontaine I."/>
            <person name="de Montigny J."/>
            <person name="Marck C."/>
            <person name="Neuveglise C."/>
            <person name="Talla E."/>
            <person name="Goffard N."/>
            <person name="Frangeul L."/>
            <person name="Aigle M."/>
            <person name="Anthouard V."/>
            <person name="Babour A."/>
            <person name="Barbe V."/>
            <person name="Barnay S."/>
            <person name="Blanchin S."/>
            <person name="Beckerich J.M."/>
            <person name="Beyne E."/>
            <person name="Bleykasten C."/>
            <person name="Boisrame A."/>
            <person name="Boyer J."/>
            <person name="Cattolico L."/>
            <person name="Confanioleri F."/>
            <person name="de Daruvar A."/>
            <person name="Despons L."/>
            <person name="Fabre E."/>
            <person name="Fairhead C."/>
            <person name="Ferry-Dumazet H."/>
            <person name="Groppi A."/>
            <person name="Hantraye F."/>
            <person name="Hennequin C."/>
            <person name="Jauniaux N."/>
            <person name="Joyet P."/>
            <person name="Kachouri R."/>
            <person name="Kerrest A."/>
            <person name="Koszul R."/>
            <person name="Lemaire M."/>
            <person name="Lesur I."/>
            <person name="Ma L."/>
            <person name="Muller H."/>
            <person name="Nicaud J.M."/>
            <person name="Nikolski M."/>
            <person name="Oztas S."/>
            <person name="Ozier-Kalogeropoulos O."/>
            <person name="Pellenz S."/>
            <person name="Potier S."/>
            <person name="Richard G.F."/>
            <person name="Straub M.L."/>
            <person name="Suleau A."/>
            <person name="Swennene D."/>
            <person name="Tekaia F."/>
            <person name="Wesolowski-Louvel M."/>
            <person name="Westhof E."/>
            <person name="Wirth B."/>
            <person name="Zeniou-Meyer M."/>
            <person name="Zivanovic I."/>
            <person name="Bolotin-Fukuhara M."/>
            <person name="Thierry A."/>
            <person name="Bouchier C."/>
            <person name="Caudron B."/>
            <person name="Scarpelli C."/>
            <person name="Gaillardin C."/>
            <person name="Weissenbach J."/>
            <person name="Wincker P."/>
            <person name="Souciet J.L."/>
        </authorList>
    </citation>
    <scope>NUCLEOTIDE SEQUENCE [LARGE SCALE GENOMIC DNA]</scope>
    <source>
        <strain evidence="11">ATCC 8585 / CBS 2359 / DSM 70799 / NBRC 1267 / NRRL Y-1140 / WM37</strain>
    </source>
</reference>
<keyword evidence="3 7" id="KW-0808">Transferase</keyword>
<feature type="domain" description="DNA-directed DNA polymerase X" evidence="9">
    <location>
        <begin position="145"/>
        <end position="505"/>
    </location>
</feature>
<evidence type="ECO:0000256" key="5">
    <source>
        <dbReference type="ARBA" id="ARBA00023125"/>
    </source>
</evidence>
<dbReference type="InterPro" id="IPR027421">
    <property type="entry name" value="DNA_pol_lamdba_lyase_dom_sf"/>
</dbReference>
<organism evidence="10 11">
    <name type="scientific">Kluyveromyces lactis (strain ATCC 8585 / CBS 2359 / DSM 70799 / NBRC 1267 / NRRL Y-1140 / WM37)</name>
    <name type="common">Yeast</name>
    <name type="synonym">Candida sphaerica</name>
    <dbReference type="NCBI Taxonomy" id="284590"/>
    <lineage>
        <taxon>Eukaryota</taxon>
        <taxon>Fungi</taxon>
        <taxon>Dikarya</taxon>
        <taxon>Ascomycota</taxon>
        <taxon>Saccharomycotina</taxon>
        <taxon>Saccharomycetes</taxon>
        <taxon>Saccharomycetales</taxon>
        <taxon>Saccharomycetaceae</taxon>
        <taxon>Kluyveromyces</taxon>
    </lineage>
</organism>
<feature type="region of interest" description="Disordered" evidence="8">
    <location>
        <begin position="100"/>
        <end position="138"/>
    </location>
</feature>
<dbReference type="InterPro" id="IPR022312">
    <property type="entry name" value="DNA_pol_X"/>
</dbReference>
<dbReference type="SMART" id="SM00483">
    <property type="entry name" value="POLXc"/>
    <property type="match status" value="1"/>
</dbReference>
<dbReference type="InterPro" id="IPR037160">
    <property type="entry name" value="DNA_Pol_thumb_sf"/>
</dbReference>
<evidence type="ECO:0000313" key="11">
    <source>
        <dbReference type="Proteomes" id="UP000000598"/>
    </source>
</evidence>
<dbReference type="EMBL" id="CR382121">
    <property type="protein sequence ID" value="CAH03068.1"/>
    <property type="molecule type" value="Genomic_DNA"/>
</dbReference>
<dbReference type="CDD" id="cd00141">
    <property type="entry name" value="NT_POLXc"/>
    <property type="match status" value="1"/>
</dbReference>
<dbReference type="InterPro" id="IPR029398">
    <property type="entry name" value="PolB_thumb"/>
</dbReference>
<keyword evidence="7" id="KW-0234">DNA repair</keyword>
<dbReference type="GO" id="GO:0003887">
    <property type="term" value="F:DNA-directed DNA polymerase activity"/>
    <property type="evidence" value="ECO:0007669"/>
    <property type="project" value="UniProtKB-UniRule"/>
</dbReference>
<dbReference type="PRINTS" id="PR00869">
    <property type="entry name" value="DNAPOLX"/>
</dbReference>
<dbReference type="EC" id="2.7.7.7" evidence="7"/>
<evidence type="ECO:0000256" key="6">
    <source>
        <dbReference type="PIRSR" id="PIRSR622312-50"/>
    </source>
</evidence>
<dbReference type="KEGG" id="kla:KLLA0_A11033g"/>
<dbReference type="SUPFAM" id="SSF81585">
    <property type="entry name" value="PsbU/PolX domain-like"/>
    <property type="match status" value="1"/>
</dbReference>
<evidence type="ECO:0000256" key="4">
    <source>
        <dbReference type="ARBA" id="ARBA00022695"/>
    </source>
</evidence>
<dbReference type="Gene3D" id="1.10.150.20">
    <property type="entry name" value="5' to 3' exonuclease, C-terminal subdomain"/>
    <property type="match status" value="1"/>
</dbReference>
<comment type="catalytic activity">
    <reaction evidence="7">
        <text>DNA(n) + a 2'-deoxyribonucleoside 5'-triphosphate = DNA(n+1) + diphosphate</text>
        <dbReference type="Rhea" id="RHEA:22508"/>
        <dbReference type="Rhea" id="RHEA-COMP:17339"/>
        <dbReference type="Rhea" id="RHEA-COMP:17340"/>
        <dbReference type="ChEBI" id="CHEBI:33019"/>
        <dbReference type="ChEBI" id="CHEBI:61560"/>
        <dbReference type="ChEBI" id="CHEBI:173112"/>
        <dbReference type="EC" id="2.7.7.7"/>
    </reaction>
</comment>
<dbReference type="PRINTS" id="PR00870">
    <property type="entry name" value="DNAPOLXBETA"/>
</dbReference>
<dbReference type="Gene3D" id="3.30.460.10">
    <property type="entry name" value="Beta Polymerase, domain 2"/>
    <property type="match status" value="1"/>
</dbReference>
<dbReference type="SUPFAM" id="SSF81301">
    <property type="entry name" value="Nucleotidyltransferase"/>
    <property type="match status" value="1"/>
</dbReference>
<dbReference type="InParanoid" id="Q6CX59"/>
<sequence>MLNGHKFLVLPNEDTSRRRYMRTLIDKNGGQHGVEIGLIDDSFVHGDHIINHKLFYKEMNPNDVPLDQLRLFKLSDLTKWLKHRFLDFSKPLKLHEEVVVETDSQESNTGVPDTHQVTSPSETHDTADTNVSHSSDANLIMPMNNPNYKLIKVLKSLEKRYKLQNDTFRYLGYMKMIKILQNVRVKIESEEDAIENGLSKGLSKKIPFLLKLGESGSELKMDTSEQTLLYFQECHGIGAFKSKQYVNMGYSTFEDLIPYMNWTQLTGLAFYEDWQLSIPREETMKHEAIIRKAMNEVNENLCMEITGSYRRGQPRSGDIDIVVHMPGQNDLNYISRELEKVIIKLTETGYIICPLNLNETLKSLFQPWFHKLFSHFNKPFDVKAYDEPVHKFYCGAAVTKYEPDRIKDADALTLKGNDKKYKMDIGKTCRRVDFLLAEYQGLGATNVYFTGNNNFNKKCRTIAKQKGYVLSNDGIYKDGQLIPVADEYEILDMIGVDKLKPTERNL</sequence>
<feature type="active site" description="Nucleophile; Schiff-base intermediate with DNA; for 5'-dRP lyase activity" evidence="6">
    <location>
        <position position="205"/>
    </location>
</feature>
<dbReference type="InterPro" id="IPR002054">
    <property type="entry name" value="DNA-dir_DNA_pol_X"/>
</dbReference>
<dbReference type="Pfam" id="PF14792">
    <property type="entry name" value="DNA_pol_B_palm"/>
    <property type="match status" value="1"/>
</dbReference>
<keyword evidence="7" id="KW-0227">DNA damage</keyword>
<dbReference type="PANTHER" id="PTHR11276:SF42">
    <property type="entry name" value="DNA POLYMERASE BETA"/>
    <property type="match status" value="1"/>
</dbReference>
<dbReference type="PROSITE" id="PS00522">
    <property type="entry name" value="DNA_POLYMERASE_X"/>
    <property type="match status" value="1"/>
</dbReference>
<dbReference type="HOGENOM" id="CLU_008698_3_1_1"/>
<feature type="compositionally biased region" description="Polar residues" evidence="8">
    <location>
        <begin position="105"/>
        <end position="121"/>
    </location>
</feature>
<dbReference type="Pfam" id="PF10391">
    <property type="entry name" value="DNA_pol_lambd_f"/>
    <property type="match status" value="1"/>
</dbReference>
<dbReference type="InterPro" id="IPR043519">
    <property type="entry name" value="NT_sf"/>
</dbReference>
<dbReference type="InterPro" id="IPR018944">
    <property type="entry name" value="DNA_pol_lambd_fingers_domain"/>
</dbReference>
<proteinExistence type="inferred from homology"/>
<dbReference type="AlphaFoldDB" id="Q6CX59"/>
<dbReference type="Gene3D" id="3.30.210.10">
    <property type="entry name" value="DNA polymerase, thumb domain"/>
    <property type="match status" value="1"/>
</dbReference>
<evidence type="ECO:0000256" key="1">
    <source>
        <dbReference type="ARBA" id="ARBA00008323"/>
    </source>
</evidence>
<dbReference type="OMA" id="DFFCCKW"/>
<evidence type="ECO:0000256" key="7">
    <source>
        <dbReference type="RuleBase" id="RU366014"/>
    </source>
</evidence>
<name>Q6CX59_KLULA</name>
<keyword evidence="7" id="KW-0539">Nucleus</keyword>
<evidence type="ECO:0000259" key="9">
    <source>
        <dbReference type="SMART" id="SM00483"/>
    </source>
</evidence>
<gene>
    <name evidence="10" type="ORF">KLLA0_A11033g</name>
</gene>
<feature type="compositionally biased region" description="Polar residues" evidence="8">
    <location>
        <begin position="128"/>
        <end position="137"/>
    </location>
</feature>
<dbReference type="InterPro" id="IPR002008">
    <property type="entry name" value="DNA_pol_X_beta-like"/>
</dbReference>
<dbReference type="GO" id="GO:0046872">
    <property type="term" value="F:metal ion binding"/>
    <property type="evidence" value="ECO:0007669"/>
    <property type="project" value="UniProtKB-UniRule"/>
</dbReference>
<keyword evidence="2" id="KW-0963">Cytoplasm</keyword>
<comment type="function">
    <text evidence="7">DNA polymerase that functions in several pathways of DNA repair. Involved in base excision repair (BER) responsible for repair of lesions that give rise to abasic (AP) sites in DNA. Also contributes to DNA double-strand break repair by non-homologous end joining and homologous recombination. Has both template-dependent and template-independent (terminal transferase) DNA polymerase activities. Has also a 5'-deoxyribose-5-phosphate lyase (dRP lyase) activity.</text>
</comment>
<dbReference type="PANTHER" id="PTHR11276">
    <property type="entry name" value="DNA POLYMERASE TYPE-X FAMILY MEMBER"/>
    <property type="match status" value="1"/>
</dbReference>
<evidence type="ECO:0000313" key="10">
    <source>
        <dbReference type="EMBL" id="CAH03068.1"/>
    </source>
</evidence>
<dbReference type="Pfam" id="PF14791">
    <property type="entry name" value="DNA_pol_B_thumb"/>
    <property type="match status" value="1"/>
</dbReference>
<dbReference type="SUPFAM" id="SSF47802">
    <property type="entry name" value="DNA polymerase beta, N-terminal domain-like"/>
    <property type="match status" value="1"/>
</dbReference>
<dbReference type="Proteomes" id="UP000000598">
    <property type="component" value="Chromosome A"/>
</dbReference>
<accession>Q6CX59</accession>
<evidence type="ECO:0000256" key="3">
    <source>
        <dbReference type="ARBA" id="ARBA00022679"/>
    </source>
</evidence>
<dbReference type="GO" id="GO:0003677">
    <property type="term" value="F:DNA binding"/>
    <property type="evidence" value="ECO:0007669"/>
    <property type="project" value="UniProtKB-UniRule"/>
</dbReference>